<keyword evidence="2" id="KW-0238">DNA-binding</keyword>
<dbReference type="RefSeq" id="WP_114407221.1">
    <property type="nucleotide sequence ID" value="NZ_QOWE01000013.1"/>
</dbReference>
<evidence type="ECO:0000256" key="1">
    <source>
        <dbReference type="ARBA" id="ARBA00023015"/>
    </source>
</evidence>
<dbReference type="Proteomes" id="UP000253383">
    <property type="component" value="Unassembled WGS sequence"/>
</dbReference>
<comment type="caution">
    <text evidence="5">The sequence shown here is derived from an EMBL/GenBank/DDBJ whole genome shotgun (WGS) entry which is preliminary data.</text>
</comment>
<gene>
    <name evidence="5" type="ORF">DUE52_17015</name>
</gene>
<dbReference type="GO" id="GO:0043565">
    <property type="term" value="F:sequence-specific DNA binding"/>
    <property type="evidence" value="ECO:0007669"/>
    <property type="project" value="InterPro"/>
</dbReference>
<reference evidence="5 6" key="1">
    <citation type="submission" date="2018-07" db="EMBL/GenBank/DDBJ databases">
        <title>Genome analysis of Larkinella rosea.</title>
        <authorList>
            <person name="Zhou Z."/>
            <person name="Wang G."/>
        </authorList>
    </citation>
    <scope>NUCLEOTIDE SEQUENCE [LARGE SCALE GENOMIC DNA]</scope>
    <source>
        <strain evidence="6">zzj9</strain>
    </source>
</reference>
<keyword evidence="1" id="KW-0805">Transcription regulation</keyword>
<evidence type="ECO:0000256" key="3">
    <source>
        <dbReference type="ARBA" id="ARBA00023163"/>
    </source>
</evidence>
<keyword evidence="3" id="KW-0804">Transcription</keyword>
<evidence type="ECO:0000259" key="4">
    <source>
        <dbReference type="PROSITE" id="PS01124"/>
    </source>
</evidence>
<dbReference type="PANTHER" id="PTHR46796">
    <property type="entry name" value="HTH-TYPE TRANSCRIPTIONAL ACTIVATOR RHAS-RELATED"/>
    <property type="match status" value="1"/>
</dbReference>
<dbReference type="Gene3D" id="1.10.10.60">
    <property type="entry name" value="Homeodomain-like"/>
    <property type="match status" value="1"/>
</dbReference>
<dbReference type="GO" id="GO:0003700">
    <property type="term" value="F:DNA-binding transcription factor activity"/>
    <property type="evidence" value="ECO:0007669"/>
    <property type="project" value="InterPro"/>
</dbReference>
<dbReference type="PROSITE" id="PS01124">
    <property type="entry name" value="HTH_ARAC_FAMILY_2"/>
    <property type="match status" value="1"/>
</dbReference>
<feature type="domain" description="HTH araC/xylS-type" evidence="4">
    <location>
        <begin position="157"/>
        <end position="260"/>
    </location>
</feature>
<protein>
    <submittedName>
        <fullName evidence="5">AraC family transcriptional regulator</fullName>
    </submittedName>
</protein>
<dbReference type="EMBL" id="QOWE01000013">
    <property type="protein sequence ID" value="RCR68446.1"/>
    <property type="molecule type" value="Genomic_DNA"/>
</dbReference>
<dbReference type="SMART" id="SM00342">
    <property type="entry name" value="HTH_ARAC"/>
    <property type="match status" value="1"/>
</dbReference>
<dbReference type="InterPro" id="IPR018060">
    <property type="entry name" value="HTH_AraC"/>
</dbReference>
<organism evidence="5 6">
    <name type="scientific">Larkinella punicea</name>
    <dbReference type="NCBI Taxonomy" id="2315727"/>
    <lineage>
        <taxon>Bacteria</taxon>
        <taxon>Pseudomonadati</taxon>
        <taxon>Bacteroidota</taxon>
        <taxon>Cytophagia</taxon>
        <taxon>Cytophagales</taxon>
        <taxon>Spirosomataceae</taxon>
        <taxon>Larkinella</taxon>
    </lineage>
</organism>
<accession>A0A368JN33</accession>
<proteinExistence type="predicted"/>
<evidence type="ECO:0000256" key="2">
    <source>
        <dbReference type="ARBA" id="ARBA00023125"/>
    </source>
</evidence>
<dbReference type="InterPro" id="IPR046532">
    <property type="entry name" value="DUF6597"/>
</dbReference>
<sequence length="283" mass="32586">MYQQYAVPEALQPYVSFFYSMETRQTGPVLEPELLMPSGTCILGMQYKGNWRVISPAFNAVLTPYYLCGQQTHSYSLIPLEPVCGIVGVSLKPTALWKWFDIPIHRLTNHAIAASSLFGVRFNSLIARYERLTRNEERVALLTDFLLDFVAEKSFRTTVVDAALDEIYKSKGCLTTAEICRRIPVSERYLQMLFKNQVGVSPSAYARMIRFSHIFLEYRQQKEENDLVFITALYNYYDASHFNKDFKKVFGVAPTAFQLRQFRLLLELIDNGPYLTMVSASER</sequence>
<dbReference type="OrthoDB" id="935959at2"/>
<dbReference type="AlphaFoldDB" id="A0A368JN33"/>
<dbReference type="Pfam" id="PF20240">
    <property type="entry name" value="DUF6597"/>
    <property type="match status" value="1"/>
</dbReference>
<dbReference type="PANTHER" id="PTHR46796:SF13">
    <property type="entry name" value="HTH-TYPE TRANSCRIPTIONAL ACTIVATOR RHAS"/>
    <property type="match status" value="1"/>
</dbReference>
<name>A0A368JN33_9BACT</name>
<dbReference type="Pfam" id="PF12833">
    <property type="entry name" value="HTH_18"/>
    <property type="match status" value="1"/>
</dbReference>
<keyword evidence="6" id="KW-1185">Reference proteome</keyword>
<dbReference type="InterPro" id="IPR050204">
    <property type="entry name" value="AraC_XylS_family_regulators"/>
</dbReference>
<evidence type="ECO:0000313" key="6">
    <source>
        <dbReference type="Proteomes" id="UP000253383"/>
    </source>
</evidence>
<evidence type="ECO:0000313" key="5">
    <source>
        <dbReference type="EMBL" id="RCR68446.1"/>
    </source>
</evidence>